<keyword evidence="2" id="KW-1133">Transmembrane helix</keyword>
<proteinExistence type="predicted"/>
<feature type="region of interest" description="Disordered" evidence="1">
    <location>
        <begin position="1"/>
        <end position="22"/>
    </location>
</feature>
<keyword evidence="2" id="KW-0472">Membrane</keyword>
<accession>A0A6N2LTK7</accession>
<dbReference type="SUPFAM" id="SSF49562">
    <property type="entry name" value="C2 domain (Calcium/lipid-binding domain, CaLB)"/>
    <property type="match status" value="1"/>
</dbReference>
<protein>
    <submittedName>
        <fullName evidence="3">Uncharacterized protein</fullName>
    </submittedName>
</protein>
<dbReference type="EMBL" id="CAADRP010001605">
    <property type="protein sequence ID" value="VFU44580.1"/>
    <property type="molecule type" value="Genomic_DNA"/>
</dbReference>
<evidence type="ECO:0000256" key="2">
    <source>
        <dbReference type="SAM" id="Phobius"/>
    </source>
</evidence>
<feature type="transmembrane region" description="Helical" evidence="2">
    <location>
        <begin position="80"/>
        <end position="100"/>
    </location>
</feature>
<evidence type="ECO:0000313" key="3">
    <source>
        <dbReference type="EMBL" id="VFU44580.1"/>
    </source>
</evidence>
<gene>
    <name evidence="3" type="ORF">SVIM_LOCUS274732</name>
</gene>
<dbReference type="Gene3D" id="2.60.40.150">
    <property type="entry name" value="C2 domain"/>
    <property type="match status" value="1"/>
</dbReference>
<evidence type="ECO:0000256" key="1">
    <source>
        <dbReference type="SAM" id="MobiDB-lite"/>
    </source>
</evidence>
<name>A0A6N2LTK7_SALVM</name>
<keyword evidence="2" id="KW-0812">Transmembrane</keyword>
<sequence length="163" mass="18972">MAKSGSHPKATELNRKNPSPGLARKQPCFRYSRSHRCSLLGFWLLKRLEVVEFRLQLQYKLFHCCSSNDSSTKLYNQISYLSLFRVLCVLGLVFCIFYPVEGELECKVTLEKRTSFSFRIKESLGHVEIDLNDVVHNGRMNQKYHLIDSKNGVMHVEIRWSTV</sequence>
<dbReference type="InterPro" id="IPR035892">
    <property type="entry name" value="C2_domain_sf"/>
</dbReference>
<organism evidence="3">
    <name type="scientific">Salix viminalis</name>
    <name type="common">Common osier</name>
    <name type="synonym">Basket willow</name>
    <dbReference type="NCBI Taxonomy" id="40686"/>
    <lineage>
        <taxon>Eukaryota</taxon>
        <taxon>Viridiplantae</taxon>
        <taxon>Streptophyta</taxon>
        <taxon>Embryophyta</taxon>
        <taxon>Tracheophyta</taxon>
        <taxon>Spermatophyta</taxon>
        <taxon>Magnoliopsida</taxon>
        <taxon>eudicotyledons</taxon>
        <taxon>Gunneridae</taxon>
        <taxon>Pentapetalae</taxon>
        <taxon>rosids</taxon>
        <taxon>fabids</taxon>
        <taxon>Malpighiales</taxon>
        <taxon>Salicaceae</taxon>
        <taxon>Saliceae</taxon>
        <taxon>Salix</taxon>
    </lineage>
</organism>
<dbReference type="AlphaFoldDB" id="A0A6N2LTK7"/>
<reference evidence="3" key="1">
    <citation type="submission" date="2019-03" db="EMBL/GenBank/DDBJ databases">
        <authorList>
            <person name="Mank J."/>
            <person name="Almeida P."/>
        </authorList>
    </citation>
    <scope>NUCLEOTIDE SEQUENCE</scope>
    <source>
        <strain evidence="3">78183</strain>
    </source>
</reference>